<dbReference type="RefSeq" id="XP_044544773.1">
    <property type="nucleotide sequence ID" value="XM_044699169.1"/>
</dbReference>
<feature type="transmembrane region" description="Helical" evidence="3">
    <location>
        <begin position="159"/>
        <end position="185"/>
    </location>
</feature>
<evidence type="ECO:0000259" key="4">
    <source>
        <dbReference type="Pfam" id="PF03109"/>
    </source>
</evidence>
<reference evidence="5 6" key="1">
    <citation type="journal article" date="2018" name="BMC Genomics">
        <title>The genome of Naegleria lovaniensis, the basis for a comparative approach to unravel pathogenicity factors of the human pathogenic amoeba N. fowleri.</title>
        <authorList>
            <person name="Liechti N."/>
            <person name="Schurch N."/>
            <person name="Bruggmann R."/>
            <person name="Wittwer M."/>
        </authorList>
    </citation>
    <scope>NUCLEOTIDE SEQUENCE [LARGE SCALE GENOMIC DNA]</scope>
    <source>
        <strain evidence="5 6">ATCC 30569</strain>
    </source>
</reference>
<evidence type="ECO:0000256" key="2">
    <source>
        <dbReference type="SAM" id="MobiDB-lite"/>
    </source>
</evidence>
<dbReference type="CDD" id="cd13969">
    <property type="entry name" value="ADCK1-like"/>
    <property type="match status" value="1"/>
</dbReference>
<feature type="domain" description="ABC1 atypical kinase-like" evidence="4">
    <location>
        <begin position="310"/>
        <end position="570"/>
    </location>
</feature>
<feature type="transmembrane region" description="Helical" evidence="3">
    <location>
        <begin position="696"/>
        <end position="715"/>
    </location>
</feature>
<evidence type="ECO:0000256" key="3">
    <source>
        <dbReference type="SAM" id="Phobius"/>
    </source>
</evidence>
<keyword evidence="3" id="KW-0472">Membrane</keyword>
<dbReference type="GeneID" id="68101481"/>
<dbReference type="PANTHER" id="PTHR43173">
    <property type="entry name" value="ABC1 FAMILY PROTEIN"/>
    <property type="match status" value="1"/>
</dbReference>
<gene>
    <name evidence="5" type="ORF">C9374_009027</name>
</gene>
<dbReference type="EMBL" id="PYSW02000037">
    <property type="protein sequence ID" value="KAG2377511.1"/>
    <property type="molecule type" value="Genomic_DNA"/>
</dbReference>
<name>A0AA88GJ96_NAELO</name>
<dbReference type="Proteomes" id="UP000816034">
    <property type="component" value="Unassembled WGS sequence"/>
</dbReference>
<dbReference type="InterPro" id="IPR051130">
    <property type="entry name" value="Mito_struct-func_regulator"/>
</dbReference>
<feature type="compositionally biased region" description="Low complexity" evidence="2">
    <location>
        <begin position="132"/>
        <end position="141"/>
    </location>
</feature>
<feature type="region of interest" description="Disordered" evidence="2">
    <location>
        <begin position="118"/>
        <end position="141"/>
    </location>
</feature>
<dbReference type="Pfam" id="PF03109">
    <property type="entry name" value="ABC1"/>
    <property type="match status" value="1"/>
</dbReference>
<evidence type="ECO:0000256" key="1">
    <source>
        <dbReference type="ARBA" id="ARBA00009670"/>
    </source>
</evidence>
<comment type="similarity">
    <text evidence="1">Belongs to the protein kinase superfamily. ADCK protein kinase family.</text>
</comment>
<accession>A0AA88GJ96</accession>
<evidence type="ECO:0000313" key="5">
    <source>
        <dbReference type="EMBL" id="KAG2377511.1"/>
    </source>
</evidence>
<dbReference type="PANTHER" id="PTHR43173:SF28">
    <property type="entry name" value="AARF DOMAIN CONTAINING KINASE 5"/>
    <property type="match status" value="1"/>
</dbReference>
<evidence type="ECO:0000313" key="6">
    <source>
        <dbReference type="Proteomes" id="UP000816034"/>
    </source>
</evidence>
<proteinExistence type="inferred from homology"/>
<keyword evidence="3" id="KW-1133">Transmembrane helix</keyword>
<organism evidence="5 6">
    <name type="scientific">Naegleria lovaniensis</name>
    <name type="common">Amoeba</name>
    <dbReference type="NCBI Taxonomy" id="51637"/>
    <lineage>
        <taxon>Eukaryota</taxon>
        <taxon>Discoba</taxon>
        <taxon>Heterolobosea</taxon>
        <taxon>Tetramitia</taxon>
        <taxon>Eutetramitia</taxon>
        <taxon>Vahlkampfiidae</taxon>
        <taxon>Naegleria</taxon>
    </lineage>
</organism>
<keyword evidence="6" id="KW-1185">Reference proteome</keyword>
<sequence length="745" mass="86758">MRSFSLSHHHHHEHAPFKSSWLLSVGSNNLWRMKKGGLLSVSSRNVHDHYKFNNMMIHHGFKTGLPECSSVIMAVSGKNTTMKSNFNIMCSQQEQQIRNFGRTLRNLQTHCTTTTNVNTNSTQISSKDHVESQYNTTQQEQQQQSHSTLFRRVLKILKLLVMLELGLIGLAAFLYGAMKFCIWLFHFSDIENPYSQLYNKQLLELLTPIIQLFEGIDRYLKTMSTILIIGLEYFWLLTTSNINPHYWFTEKPDKTSPEFISKKKQLHTKSAHRLLALFSENKGVYIKLGQHIASLGGFLPDEYIQVLSVMRDRAPTISFDNVKKIIYQDFGRTVEELFEYFDPNPLASGSIAQVHRAKTKDGKTVAVKVQYHFVRFYFAGDMYTREAATKLSIRLYYMQEDPKNIDELLEVNDQFNNEIKDSLNSELNFIHEAENAKLAAANFKGSRPDVYIPKVYDHLTSSRVLTMEFIENACNANDVNRIRQMGFNETDIAARIISTFAEQLFIHGHLHGDCHQSNVFVRQNPEKPSEPQIVILDHGLYKHLGDDFRQKYAQFWVSIVLNDKKGMQEYCRSLGIKDYKLYASMIMMQGLDSNGELSTWSEKQMTEEDFAKFSEQFQSKRSEFMNIYRHMPKEMLLISRTDNILRSLNRELGAKVNRFSIMARIAAKGASMKTSENLHSWTQRFRRWRSEMYFEFRLLIISVQTWFISLVLKLFGTERFFKTQQELFETTEFTEAEISQLEPQS</sequence>
<comment type="caution">
    <text evidence="5">The sequence shown here is derived from an EMBL/GenBank/DDBJ whole genome shotgun (WGS) entry which is preliminary data.</text>
</comment>
<dbReference type="AlphaFoldDB" id="A0AA88GJ96"/>
<dbReference type="InterPro" id="IPR004147">
    <property type="entry name" value="ABC1_dom"/>
</dbReference>
<dbReference type="InterPro" id="IPR011009">
    <property type="entry name" value="Kinase-like_dom_sf"/>
</dbReference>
<dbReference type="InterPro" id="IPR045307">
    <property type="entry name" value="ADCK1_dom"/>
</dbReference>
<protein>
    <recommendedName>
        <fullName evidence="4">ABC1 atypical kinase-like domain-containing protein</fullName>
    </recommendedName>
</protein>
<dbReference type="SUPFAM" id="SSF56112">
    <property type="entry name" value="Protein kinase-like (PK-like)"/>
    <property type="match status" value="1"/>
</dbReference>
<keyword evidence="3" id="KW-0812">Transmembrane</keyword>